<dbReference type="RefSeq" id="WP_047765150.1">
    <property type="nucleotide sequence ID" value="NZ_LAQL01000010.1"/>
</dbReference>
<proteinExistence type="predicted"/>
<comment type="caution">
    <text evidence="1">The sequence shown here is derived from an EMBL/GenBank/DDBJ whole genome shotgun (WGS) entry which is preliminary data.</text>
</comment>
<dbReference type="EMBL" id="LAQL01000010">
    <property type="protein sequence ID" value="KLN59819.1"/>
    <property type="molecule type" value="Genomic_DNA"/>
</dbReference>
<evidence type="ECO:0000313" key="2">
    <source>
        <dbReference type="Proteomes" id="UP000035444"/>
    </source>
</evidence>
<dbReference type="STRING" id="1489064.WH96_15665"/>
<accession>A0A0H2MB83</accession>
<organism evidence="1 2">
    <name type="scientific">Kiloniella spongiae</name>
    <dbReference type="NCBI Taxonomy" id="1489064"/>
    <lineage>
        <taxon>Bacteria</taxon>
        <taxon>Pseudomonadati</taxon>
        <taxon>Pseudomonadota</taxon>
        <taxon>Alphaproteobacteria</taxon>
        <taxon>Rhodospirillales</taxon>
        <taxon>Kiloniellaceae</taxon>
        <taxon>Kiloniella</taxon>
    </lineage>
</organism>
<dbReference type="AlphaFoldDB" id="A0A0H2MB83"/>
<reference evidence="1 2" key="1">
    <citation type="submission" date="2015-03" db="EMBL/GenBank/DDBJ databases">
        <title>Genome Sequence of Kiloniella spongiae MEBiC09566, isolated from a marine sponge.</title>
        <authorList>
            <person name="Shao Z."/>
            <person name="Wang L."/>
            <person name="Li X."/>
        </authorList>
    </citation>
    <scope>NUCLEOTIDE SEQUENCE [LARGE SCALE GENOMIC DNA]</scope>
    <source>
        <strain evidence="1 2">MEBiC09566</strain>
    </source>
</reference>
<sequence>MGNYRTDIKKLETNNSEESYTVIFADLFDDIITDQETPKVDAVFVSNRWQDCDTTASREPSTRLYNLIDNHELVKNV</sequence>
<dbReference type="Proteomes" id="UP000035444">
    <property type="component" value="Unassembled WGS sequence"/>
</dbReference>
<evidence type="ECO:0000313" key="1">
    <source>
        <dbReference type="EMBL" id="KLN59819.1"/>
    </source>
</evidence>
<name>A0A0H2MB83_9PROT</name>
<gene>
    <name evidence="1" type="ORF">WH96_15665</name>
</gene>
<protein>
    <submittedName>
        <fullName evidence="1">Uncharacterized protein</fullName>
    </submittedName>
</protein>
<keyword evidence="2" id="KW-1185">Reference proteome</keyword>